<keyword evidence="6 7" id="KW-0961">Cell wall biogenesis/degradation</keyword>
<sequence>MTSPSSPQACLGVFDSGVGGLTVLRELRRQLPDVPMLYVADTAHAPYGQREPDYIIRRSLTVAEHLIAQGARVLVVACNTATAHAIGALRQRWPDLPIVGTEPGIKPAVAASRNGRIGVMATPSTIASARFADLIARHAGQTEVFSQPCPGLVALIERGELDTPALRQLLMQLCEPLIAAEVDTVLMGCTHYPLIQSALQQALGPQVQLLNIESAVAQQTAKQWQALGVSGQAAPPILQTTGSAEALTGFVQRALAWPLQAQALRL</sequence>
<keyword evidence="3 7" id="KW-0133">Cell shape</keyword>
<comment type="function">
    <text evidence="7">Provides the (R)-glutamate required for cell wall biosynthesis.</text>
</comment>
<dbReference type="PROSITE" id="PS00923">
    <property type="entry name" value="ASP_GLU_RACEMASE_1"/>
    <property type="match status" value="1"/>
</dbReference>
<dbReference type="PANTHER" id="PTHR21198:SF2">
    <property type="entry name" value="GLUTAMATE RACEMASE"/>
    <property type="match status" value="1"/>
</dbReference>
<gene>
    <name evidence="7 8" type="primary">murI</name>
    <name evidence="8" type="ORF">LNV07_01395</name>
</gene>
<comment type="pathway">
    <text evidence="7">Cell wall biogenesis; peptidoglycan biosynthesis.</text>
</comment>
<keyword evidence="9" id="KW-1185">Reference proteome</keyword>
<dbReference type="InterPro" id="IPR033134">
    <property type="entry name" value="Asp/Glu_racemase_AS_2"/>
</dbReference>
<dbReference type="PANTHER" id="PTHR21198">
    <property type="entry name" value="GLUTAMATE RACEMASE"/>
    <property type="match status" value="1"/>
</dbReference>
<dbReference type="Proteomes" id="UP001209701">
    <property type="component" value="Unassembled WGS sequence"/>
</dbReference>
<evidence type="ECO:0000256" key="2">
    <source>
        <dbReference type="ARBA" id="ARBA00013090"/>
    </source>
</evidence>
<dbReference type="SUPFAM" id="SSF53681">
    <property type="entry name" value="Aspartate/glutamate racemase"/>
    <property type="match status" value="2"/>
</dbReference>
<feature type="binding site" evidence="7">
    <location>
        <begin position="47"/>
        <end position="48"/>
    </location>
    <ligand>
        <name>substrate</name>
    </ligand>
</feature>
<feature type="binding site" evidence="7">
    <location>
        <begin position="79"/>
        <end position="80"/>
    </location>
    <ligand>
        <name>substrate</name>
    </ligand>
</feature>
<name>A0ABT2Y8Y5_9BURK</name>
<dbReference type="NCBIfam" id="TIGR00067">
    <property type="entry name" value="glut_race"/>
    <property type="match status" value="1"/>
</dbReference>
<feature type="binding site" evidence="7">
    <location>
        <begin position="15"/>
        <end position="16"/>
    </location>
    <ligand>
        <name>substrate</name>
    </ligand>
</feature>
<proteinExistence type="inferred from homology"/>
<accession>A0ABT2Y8Y5</accession>
<feature type="active site" description="Proton donor/acceptor" evidence="7">
    <location>
        <position position="78"/>
    </location>
</feature>
<dbReference type="GO" id="GO:0008881">
    <property type="term" value="F:glutamate racemase activity"/>
    <property type="evidence" value="ECO:0007669"/>
    <property type="project" value="UniProtKB-EC"/>
</dbReference>
<dbReference type="HAMAP" id="MF_00258">
    <property type="entry name" value="Glu_racemase"/>
    <property type="match status" value="1"/>
</dbReference>
<keyword evidence="5 7" id="KW-0413">Isomerase</keyword>
<dbReference type="EC" id="5.1.1.3" evidence="2 7"/>
<comment type="catalytic activity">
    <reaction evidence="1 7">
        <text>L-glutamate = D-glutamate</text>
        <dbReference type="Rhea" id="RHEA:12813"/>
        <dbReference type="ChEBI" id="CHEBI:29985"/>
        <dbReference type="ChEBI" id="CHEBI:29986"/>
        <dbReference type="EC" id="5.1.1.3"/>
    </reaction>
</comment>
<protein>
    <recommendedName>
        <fullName evidence="2 7">Glutamate racemase</fullName>
        <ecNumber evidence="2 7">5.1.1.3</ecNumber>
    </recommendedName>
</protein>
<evidence type="ECO:0000256" key="6">
    <source>
        <dbReference type="ARBA" id="ARBA00023316"/>
    </source>
</evidence>
<comment type="similarity">
    <text evidence="7">Belongs to the aspartate/glutamate racemases family.</text>
</comment>
<organism evidence="8 9">
    <name type="scientific">Roseateles oligotrophus</name>
    <dbReference type="NCBI Taxonomy" id="1769250"/>
    <lineage>
        <taxon>Bacteria</taxon>
        <taxon>Pseudomonadati</taxon>
        <taxon>Pseudomonadota</taxon>
        <taxon>Betaproteobacteria</taxon>
        <taxon>Burkholderiales</taxon>
        <taxon>Sphaerotilaceae</taxon>
        <taxon>Roseateles</taxon>
    </lineage>
</organism>
<evidence type="ECO:0000256" key="7">
    <source>
        <dbReference type="HAMAP-Rule" id="MF_00258"/>
    </source>
</evidence>
<feature type="active site" description="Proton donor/acceptor" evidence="7">
    <location>
        <position position="189"/>
    </location>
</feature>
<keyword evidence="4 7" id="KW-0573">Peptidoglycan synthesis</keyword>
<dbReference type="InterPro" id="IPR001920">
    <property type="entry name" value="Asp/Glu_race"/>
</dbReference>
<reference evidence="8 9" key="1">
    <citation type="submission" date="2021-11" db="EMBL/GenBank/DDBJ databases">
        <authorList>
            <person name="Liang Q."/>
            <person name="Mou H."/>
            <person name="Liu Z."/>
        </authorList>
    </citation>
    <scope>NUCLEOTIDE SEQUENCE [LARGE SCALE GENOMIC DNA]</scope>
    <source>
        <strain evidence="8 9">CHU3</strain>
    </source>
</reference>
<dbReference type="InterPro" id="IPR018187">
    <property type="entry name" value="Asp/Glu_racemase_AS_1"/>
</dbReference>
<dbReference type="InterPro" id="IPR015942">
    <property type="entry name" value="Asp/Glu/hydantoin_racemase"/>
</dbReference>
<dbReference type="InterPro" id="IPR004391">
    <property type="entry name" value="Glu_race"/>
</dbReference>
<dbReference type="PROSITE" id="PS00924">
    <property type="entry name" value="ASP_GLU_RACEMASE_2"/>
    <property type="match status" value="1"/>
</dbReference>
<evidence type="ECO:0000256" key="4">
    <source>
        <dbReference type="ARBA" id="ARBA00022984"/>
    </source>
</evidence>
<evidence type="ECO:0000313" key="9">
    <source>
        <dbReference type="Proteomes" id="UP001209701"/>
    </source>
</evidence>
<evidence type="ECO:0000313" key="8">
    <source>
        <dbReference type="EMBL" id="MCV2366748.1"/>
    </source>
</evidence>
<evidence type="ECO:0000256" key="5">
    <source>
        <dbReference type="ARBA" id="ARBA00023235"/>
    </source>
</evidence>
<feature type="binding site" evidence="7">
    <location>
        <begin position="190"/>
        <end position="191"/>
    </location>
    <ligand>
        <name>substrate</name>
    </ligand>
</feature>
<evidence type="ECO:0000256" key="3">
    <source>
        <dbReference type="ARBA" id="ARBA00022960"/>
    </source>
</evidence>
<dbReference type="Gene3D" id="3.40.50.1860">
    <property type="match status" value="2"/>
</dbReference>
<evidence type="ECO:0000256" key="1">
    <source>
        <dbReference type="ARBA" id="ARBA00001602"/>
    </source>
</evidence>
<comment type="caution">
    <text evidence="8">The sequence shown here is derived from an EMBL/GenBank/DDBJ whole genome shotgun (WGS) entry which is preliminary data.</text>
</comment>
<dbReference type="EMBL" id="JAJIRN010000001">
    <property type="protein sequence ID" value="MCV2366748.1"/>
    <property type="molecule type" value="Genomic_DNA"/>
</dbReference>
<dbReference type="Pfam" id="PF01177">
    <property type="entry name" value="Asp_Glu_race"/>
    <property type="match status" value="1"/>
</dbReference>
<dbReference type="RefSeq" id="WP_263569379.1">
    <property type="nucleotide sequence ID" value="NZ_JAJIRN010000001.1"/>
</dbReference>